<feature type="transmembrane region" description="Helical" evidence="1">
    <location>
        <begin position="120"/>
        <end position="138"/>
    </location>
</feature>
<evidence type="ECO:0000256" key="1">
    <source>
        <dbReference type="SAM" id="Phobius"/>
    </source>
</evidence>
<protein>
    <submittedName>
        <fullName evidence="2">Uncharacterized protein</fullName>
    </submittedName>
</protein>
<keyword evidence="1" id="KW-0812">Transmembrane</keyword>
<feature type="transmembrane region" description="Helical" evidence="1">
    <location>
        <begin position="65"/>
        <end position="82"/>
    </location>
</feature>
<dbReference type="Proteomes" id="UP001225378">
    <property type="component" value="Chromosome"/>
</dbReference>
<sequence>MKSEASILRKLLTGIVLLAIATVLFDTLLEQLLHLLHTSFELLEFILDTLVEHIFKTDRYTSQLIAFYLMMLAAAVVVYKAGKRLLGSYRKMKNSLFEARIGLKNKVRKYWQTMRLIDKIQWGSVWVVSGCLLLWGLFS</sequence>
<dbReference type="KEGG" id="mech:Q9L42_013025"/>
<accession>A0AAU7NQN0</accession>
<organism evidence="2 3">
    <name type="scientific">Methylomarinum roseum</name>
    <dbReference type="NCBI Taxonomy" id="3067653"/>
    <lineage>
        <taxon>Bacteria</taxon>
        <taxon>Pseudomonadati</taxon>
        <taxon>Pseudomonadota</taxon>
        <taxon>Gammaproteobacteria</taxon>
        <taxon>Methylococcales</taxon>
        <taxon>Methylococcaceae</taxon>
        <taxon>Methylomarinum</taxon>
    </lineage>
</organism>
<dbReference type="AlphaFoldDB" id="A0AAU7NQN0"/>
<evidence type="ECO:0000313" key="2">
    <source>
        <dbReference type="EMBL" id="XBS19288.1"/>
    </source>
</evidence>
<feature type="transmembrane region" description="Helical" evidence="1">
    <location>
        <begin position="7"/>
        <end position="25"/>
    </location>
</feature>
<reference evidence="2 3" key="1">
    <citation type="journal article" date="2024" name="Microbiology">
        <title>Methylomarinum rosea sp. nov., a novel halophilic methanotrophic bacterium from the hypersaline Lake Elton.</title>
        <authorList>
            <person name="Suleimanov R.Z."/>
            <person name="Oshkin I.Y."/>
            <person name="Danilova O.V."/>
            <person name="Suzina N.E."/>
            <person name="Dedysh S.N."/>
        </authorList>
    </citation>
    <scope>NUCLEOTIDE SEQUENCE [LARGE SCALE GENOMIC DNA]</scope>
    <source>
        <strain evidence="2 3">Ch1-1</strain>
    </source>
</reference>
<dbReference type="EMBL" id="CP157743">
    <property type="protein sequence ID" value="XBS19288.1"/>
    <property type="molecule type" value="Genomic_DNA"/>
</dbReference>
<keyword evidence="1" id="KW-1133">Transmembrane helix</keyword>
<keyword evidence="1" id="KW-0472">Membrane</keyword>
<proteinExistence type="predicted"/>
<evidence type="ECO:0000313" key="3">
    <source>
        <dbReference type="Proteomes" id="UP001225378"/>
    </source>
</evidence>
<name>A0AAU7NQN0_9GAMM</name>
<gene>
    <name evidence="2" type="ORF">Q9L42_013025</name>
</gene>
<keyword evidence="3" id="KW-1185">Reference proteome</keyword>
<dbReference type="RefSeq" id="WP_305907959.1">
    <property type="nucleotide sequence ID" value="NZ_CP157743.1"/>
</dbReference>